<dbReference type="Proteomes" id="UP001171902">
    <property type="component" value="Unassembled WGS sequence"/>
</dbReference>
<dbReference type="InterPro" id="IPR036318">
    <property type="entry name" value="FAD-bd_PCMH-like_sf"/>
</dbReference>
<dbReference type="Gene3D" id="3.40.462.20">
    <property type="match status" value="1"/>
</dbReference>
<keyword evidence="8" id="KW-1185">Reference proteome</keyword>
<dbReference type="EMBL" id="JAUEMJ010000001">
    <property type="protein sequence ID" value="MDN3238154.1"/>
    <property type="molecule type" value="Genomic_DNA"/>
</dbReference>
<dbReference type="RefSeq" id="WP_289953751.1">
    <property type="nucleotide sequence ID" value="NZ_JAUEMJ010000001.1"/>
</dbReference>
<evidence type="ECO:0000313" key="7">
    <source>
        <dbReference type="EMBL" id="MDN3238154.1"/>
    </source>
</evidence>
<reference evidence="7" key="1">
    <citation type="submission" date="2023-06" db="EMBL/GenBank/DDBJ databases">
        <title>Gycomyces niveus sp.nov., a novel actinomycete isolated from soil in Shouguang.</title>
        <authorList>
            <person name="Yang X."/>
            <person name="Zhao J."/>
        </authorList>
    </citation>
    <scope>NUCLEOTIDE SEQUENCE</scope>
    <source>
        <strain evidence="7">NEAU C2</strain>
    </source>
</reference>
<accession>A0ABT7YHQ1</accession>
<protein>
    <submittedName>
        <fullName evidence="7">FAD-binding oxidoreductase</fullName>
    </submittedName>
</protein>
<keyword evidence="5" id="KW-0560">Oxidoreductase</keyword>
<dbReference type="InterPro" id="IPR016166">
    <property type="entry name" value="FAD-bd_PCMH"/>
</dbReference>
<dbReference type="PROSITE" id="PS51387">
    <property type="entry name" value="FAD_PCMH"/>
    <property type="match status" value="1"/>
</dbReference>
<dbReference type="InterPro" id="IPR050416">
    <property type="entry name" value="FAD-linked_Oxidoreductase"/>
</dbReference>
<evidence type="ECO:0000313" key="8">
    <source>
        <dbReference type="Proteomes" id="UP001171902"/>
    </source>
</evidence>
<gene>
    <name evidence="7" type="ORF">QWI33_00315</name>
</gene>
<proteinExistence type="inferred from homology"/>
<dbReference type="InterPro" id="IPR006094">
    <property type="entry name" value="Oxid_FAD_bind_N"/>
</dbReference>
<keyword evidence="3" id="KW-0285">Flavoprotein</keyword>
<dbReference type="InterPro" id="IPR016167">
    <property type="entry name" value="FAD-bd_PCMH_sub1"/>
</dbReference>
<evidence type="ECO:0000256" key="4">
    <source>
        <dbReference type="ARBA" id="ARBA00022827"/>
    </source>
</evidence>
<evidence type="ECO:0000256" key="2">
    <source>
        <dbReference type="ARBA" id="ARBA00005466"/>
    </source>
</evidence>
<dbReference type="InterPro" id="IPR012951">
    <property type="entry name" value="BBE"/>
</dbReference>
<organism evidence="7 8">
    <name type="scientific">Glycomyces tritici</name>
    <dbReference type="NCBI Taxonomy" id="2665176"/>
    <lineage>
        <taxon>Bacteria</taxon>
        <taxon>Bacillati</taxon>
        <taxon>Actinomycetota</taxon>
        <taxon>Actinomycetes</taxon>
        <taxon>Glycomycetales</taxon>
        <taxon>Glycomycetaceae</taxon>
        <taxon>Glycomyces</taxon>
    </lineage>
</organism>
<dbReference type="Pfam" id="PF01565">
    <property type="entry name" value="FAD_binding_4"/>
    <property type="match status" value="1"/>
</dbReference>
<keyword evidence="4" id="KW-0274">FAD</keyword>
<comment type="similarity">
    <text evidence="2">Belongs to the oxygen-dependent FAD-linked oxidoreductase family.</text>
</comment>
<feature type="domain" description="FAD-binding PCMH-type" evidence="6">
    <location>
        <begin position="34"/>
        <end position="203"/>
    </location>
</feature>
<dbReference type="Gene3D" id="3.30.43.10">
    <property type="entry name" value="Uridine Diphospho-n-acetylenolpyruvylglucosamine Reductase, domain 2"/>
    <property type="match status" value="1"/>
</dbReference>
<comment type="cofactor">
    <cofactor evidence="1">
        <name>FAD</name>
        <dbReference type="ChEBI" id="CHEBI:57692"/>
    </cofactor>
</comment>
<dbReference type="PANTHER" id="PTHR42973">
    <property type="entry name" value="BINDING OXIDOREDUCTASE, PUTATIVE (AFU_ORTHOLOGUE AFUA_1G17690)-RELATED"/>
    <property type="match status" value="1"/>
</dbReference>
<evidence type="ECO:0000256" key="1">
    <source>
        <dbReference type="ARBA" id="ARBA00001974"/>
    </source>
</evidence>
<evidence type="ECO:0000256" key="3">
    <source>
        <dbReference type="ARBA" id="ARBA00022630"/>
    </source>
</evidence>
<dbReference type="Pfam" id="PF08031">
    <property type="entry name" value="BBE"/>
    <property type="match status" value="1"/>
</dbReference>
<dbReference type="PROSITE" id="PS00862">
    <property type="entry name" value="OX2_COVAL_FAD"/>
    <property type="match status" value="1"/>
</dbReference>
<dbReference type="InterPro" id="IPR016169">
    <property type="entry name" value="FAD-bd_PCMH_sub2"/>
</dbReference>
<comment type="caution">
    <text evidence="7">The sequence shown here is derived from an EMBL/GenBank/DDBJ whole genome shotgun (WGS) entry which is preliminary data.</text>
</comment>
<dbReference type="SUPFAM" id="SSF56176">
    <property type="entry name" value="FAD-binding/transporter-associated domain-like"/>
    <property type="match status" value="1"/>
</dbReference>
<dbReference type="PANTHER" id="PTHR42973:SF39">
    <property type="entry name" value="FAD-BINDING PCMH-TYPE DOMAIN-CONTAINING PROTEIN"/>
    <property type="match status" value="1"/>
</dbReference>
<dbReference type="Gene3D" id="3.30.465.10">
    <property type="match status" value="1"/>
</dbReference>
<sequence>MIDTARLRARFEGEVLDAGSPGYEAARLPAVPGFDDIRPQLVLRCRSVADVVLALGCARESGVHIVPRGGGHSFAGRSTTDGIVLDLSHLDEITVDGELARIGAGARLARVYEALHGHGRTLPAGCGPTVGIAGLTLGGGFGLLGRKYGFTADSLVGAQVVLADGRVVDCDQEREPDLFWALRGAGGGQFGVVTDLVFATVPEPVAMPFAMHWARTDAAAVIAAWQRWAPDAPDDLTANLTLAADPGGPGEVVLFGASLLTAAATRELLTGFRAATAADADLAIGEARPYHGLKAALAEQDPHERPASGLRIRSECFATLMRPRTIRALIDAFAEHRDERRRLTFMPMGGAYNRVPASATAFAHRGERYLVEQVAEAGSAWVDASWAIAHADGSGRVYPNFPDPALEDGPAAYHAENLPRLAAVKAAYDPGRLFTFPQSIPLRADANLNGAEQ</sequence>
<evidence type="ECO:0000256" key="5">
    <source>
        <dbReference type="ARBA" id="ARBA00023002"/>
    </source>
</evidence>
<name>A0ABT7YHQ1_9ACTN</name>
<evidence type="ECO:0000259" key="6">
    <source>
        <dbReference type="PROSITE" id="PS51387"/>
    </source>
</evidence>
<dbReference type="InterPro" id="IPR006093">
    <property type="entry name" value="Oxy_OxRdtase_FAD_BS"/>
</dbReference>